<name>A0A2H3CZJ5_ARMGA</name>
<dbReference type="AlphaFoldDB" id="A0A2H3CZJ5"/>
<evidence type="ECO:0000256" key="1">
    <source>
        <dbReference type="SAM" id="MobiDB-lite"/>
    </source>
</evidence>
<dbReference type="EMBL" id="KZ293729">
    <property type="protein sequence ID" value="PBK81523.1"/>
    <property type="molecule type" value="Genomic_DNA"/>
</dbReference>
<dbReference type="InParanoid" id="A0A2H3CZJ5"/>
<evidence type="ECO:0000313" key="3">
    <source>
        <dbReference type="Proteomes" id="UP000217790"/>
    </source>
</evidence>
<evidence type="ECO:0000313" key="2">
    <source>
        <dbReference type="EMBL" id="PBK81523.1"/>
    </source>
</evidence>
<reference evidence="3" key="1">
    <citation type="journal article" date="2017" name="Nat. Ecol. Evol.">
        <title>Genome expansion and lineage-specific genetic innovations in the forest pathogenic fungi Armillaria.</title>
        <authorList>
            <person name="Sipos G."/>
            <person name="Prasanna A.N."/>
            <person name="Walter M.C."/>
            <person name="O'Connor E."/>
            <person name="Balint B."/>
            <person name="Krizsan K."/>
            <person name="Kiss B."/>
            <person name="Hess J."/>
            <person name="Varga T."/>
            <person name="Slot J."/>
            <person name="Riley R."/>
            <person name="Boka B."/>
            <person name="Rigling D."/>
            <person name="Barry K."/>
            <person name="Lee J."/>
            <person name="Mihaltcheva S."/>
            <person name="LaButti K."/>
            <person name="Lipzen A."/>
            <person name="Waldron R."/>
            <person name="Moloney N.M."/>
            <person name="Sperisen C."/>
            <person name="Kredics L."/>
            <person name="Vagvoelgyi C."/>
            <person name="Patrignani A."/>
            <person name="Fitzpatrick D."/>
            <person name="Nagy I."/>
            <person name="Doyle S."/>
            <person name="Anderson J.B."/>
            <person name="Grigoriev I.V."/>
            <person name="Gueldener U."/>
            <person name="Muensterkoetter M."/>
            <person name="Nagy L.G."/>
        </authorList>
    </citation>
    <scope>NUCLEOTIDE SEQUENCE [LARGE SCALE GENOMIC DNA]</scope>
    <source>
        <strain evidence="3">Ar21-2</strain>
    </source>
</reference>
<sequence length="961" mass="107157">MTCNGDRDDEEDGQRLRSEVRYQRPAIEDTCDHCWVSGFNTRSGWGVVVGVFLGCKNGHTAEVNIRFVLHIVSHLTGLRQLVVIGTSNSQGPLLDDSFVTDGRRTRHVNQSDVHAVLRVTLRAHEDLTVPGLAIDGAVDRAEVSGIRTGEEDMRGPWITDQDDQSSSVEQAQGDGVVEIVTLQKAWSLRMRRRKLSDPRTMSSSLERPTCCHNVSMSSKRGHGVEMATDLWEAWSSYEVEDMEHKIRSQTLRTLDNNFALTKRVHMRRARARARDGVILPIYLTYTQENHLEVGKRYARVWWPKVNLRSGTKDHLLTFSDSKSLRSQRDGEGQKHRFLLEFECKMTRLGRKGRHFYTNMQDEMCAWKTRDPAGLSLLTGWNNGSNFKKYMSKADKQQYALEPSLAPAEEATDTTAWSLSTSRGDMFGTGQRVQWITNAKAYIAAMFVRIVYGSIDPSDGPRGTRRRIWIDSSVWGRERSMEEFAAANEVPLGLNGDHGCLEGWMKDIALALQGLFKSVRITDGRDWWKCVGPDIGGVSRFHAKSFHADACLIDADTCLSGADACLTDAKPIYANASVIEVWCFCEGYGSSILGANHDALPNQILPGLWDEMAILPLHTFEVISNLTLGMGMGGSEGGMGTYLQCSGPYLRAILGAVSLLFNGYGDVFLSKDFCHQFNEHLDVKNSHPLTELIRENALPEDGRIDHGTGKRKLKKDRRYSVDACGVDRTSPCGAPGFARDFIGVHGSTRMYIRLNWFTLVYTGVHPVKSSKSTCSSAAYSSLFLPQLEYAMCASKTDDNVSKRDGFLVLPYLFIVIFSDNVFSGRCNFAKLMLEWLDIATATSDHASELFDDDLSVPSPGYSGKEEESGAGTQLPLLDVSIGQEREDVAESTNMRCSHRHIDRPIPSPGPTRRILISDTRLSPRLKTRRPVSHAGLEFASMEMLGAKDGRRTEEGWTKGAFP</sequence>
<keyword evidence="3" id="KW-1185">Reference proteome</keyword>
<dbReference type="OrthoDB" id="10680250at2759"/>
<gene>
    <name evidence="2" type="ORF">ARMGADRAFT_1039310</name>
</gene>
<organism evidence="2 3">
    <name type="scientific">Armillaria gallica</name>
    <name type="common">Bulbous honey fungus</name>
    <name type="synonym">Armillaria bulbosa</name>
    <dbReference type="NCBI Taxonomy" id="47427"/>
    <lineage>
        <taxon>Eukaryota</taxon>
        <taxon>Fungi</taxon>
        <taxon>Dikarya</taxon>
        <taxon>Basidiomycota</taxon>
        <taxon>Agaricomycotina</taxon>
        <taxon>Agaricomycetes</taxon>
        <taxon>Agaricomycetidae</taxon>
        <taxon>Agaricales</taxon>
        <taxon>Marasmiineae</taxon>
        <taxon>Physalacriaceae</taxon>
        <taxon>Armillaria</taxon>
    </lineage>
</organism>
<accession>A0A2H3CZJ5</accession>
<feature type="region of interest" description="Disordered" evidence="1">
    <location>
        <begin position="151"/>
        <end position="172"/>
    </location>
</feature>
<dbReference type="Proteomes" id="UP000217790">
    <property type="component" value="Unassembled WGS sequence"/>
</dbReference>
<protein>
    <submittedName>
        <fullName evidence="2">Uncharacterized protein</fullName>
    </submittedName>
</protein>
<proteinExistence type="predicted"/>